<dbReference type="RefSeq" id="WP_005808939.1">
    <property type="nucleotide sequence ID" value="NZ_CABKQQ010000016.1"/>
</dbReference>
<dbReference type="GO" id="GO:0008168">
    <property type="term" value="F:methyltransferase activity"/>
    <property type="evidence" value="ECO:0007669"/>
    <property type="project" value="UniProtKB-KW"/>
</dbReference>
<dbReference type="InterPro" id="IPR052024">
    <property type="entry name" value="Methanogen_methyltrans"/>
</dbReference>
<dbReference type="PATRIC" id="fig|49338.4.peg.1711"/>
<reference evidence="2" key="1">
    <citation type="submission" date="2014-07" db="EMBL/GenBank/DDBJ databases">
        <authorList>
            <person name="Hornung V.Bastian."/>
        </authorList>
    </citation>
    <scope>NUCLEOTIDE SEQUENCE</scope>
    <source>
        <strain evidence="2">PCE-S</strain>
    </source>
</reference>
<dbReference type="GO" id="GO:0004853">
    <property type="term" value="F:uroporphyrinogen decarboxylase activity"/>
    <property type="evidence" value="ECO:0007669"/>
    <property type="project" value="UniProtKB-EC"/>
</dbReference>
<dbReference type="GO" id="GO:0032259">
    <property type="term" value="P:methylation"/>
    <property type="evidence" value="ECO:0007669"/>
    <property type="project" value="UniProtKB-KW"/>
</dbReference>
<dbReference type="InterPro" id="IPR000257">
    <property type="entry name" value="Uroporphyrinogen_deCOase"/>
</dbReference>
<evidence type="ECO:0000313" key="2">
    <source>
        <dbReference type="EMBL" id="CDX01478.1"/>
    </source>
</evidence>
<feature type="domain" description="Uroporphyrinogen decarboxylase (URO-D)" evidence="1">
    <location>
        <begin position="162"/>
        <end position="369"/>
    </location>
</feature>
<sequence>MSNSQLYAERKERIAKAVALEKTDRTPVVLEFAAFAARAQTMSVAEFISSSLVSAEAMIKTVEKVGGADGVDYGSYFKYGLEMAWLSKIKRPGEELPENELWQVVEAELMKQSDYDRIVEEGWPNWLMSYVTEHFGPELLPQIMADGQNAPKVAEMWKEAGIPTLTGGGGVTTIPYEMFCGGRSFSKFVRDMFKIPDKVQAAMDAALPFMAPQSIAGSKQLGSEYLWLGGWRAASEMLSQAQWDRFVFPYYEKLIYEILDAGITPILHFDSDWTRDLARFKDFPKGKIILELDGMTDIYKAKEILGDTMCIMGDVPAALLTLGTPDAVHNYCRKLIEEIGPTGFILHPGCDIPIDAKIENVQAMVASVTSK</sequence>
<protein>
    <submittedName>
        <fullName evidence="2">O-demethylase methyltransferase I</fullName>
        <ecNumber evidence="2">4.1.1.37</ecNumber>
    </submittedName>
</protein>
<dbReference type="EMBL" id="LK996017">
    <property type="protein sequence ID" value="CDX01478.1"/>
    <property type="molecule type" value="Genomic_DNA"/>
</dbReference>
<keyword evidence="2" id="KW-0489">Methyltransferase</keyword>
<dbReference type="PANTHER" id="PTHR47099:SF1">
    <property type="entry name" value="METHYLCOBAMIDE:COM METHYLTRANSFERASE MTBA"/>
    <property type="match status" value="1"/>
</dbReference>
<dbReference type="SUPFAM" id="SSF51726">
    <property type="entry name" value="UROD/MetE-like"/>
    <property type="match status" value="1"/>
</dbReference>
<accession>A0A098AXY1</accession>
<organism evidence="2">
    <name type="scientific">Desulfitobacterium hafniense</name>
    <name type="common">Desulfitobacterium frappieri</name>
    <dbReference type="NCBI Taxonomy" id="49338"/>
    <lineage>
        <taxon>Bacteria</taxon>
        <taxon>Bacillati</taxon>
        <taxon>Bacillota</taxon>
        <taxon>Clostridia</taxon>
        <taxon>Eubacteriales</taxon>
        <taxon>Desulfitobacteriaceae</taxon>
        <taxon>Desulfitobacterium</taxon>
    </lineage>
</organism>
<dbReference type="AlphaFoldDB" id="A0A098AXY1"/>
<keyword evidence="2" id="KW-0808">Transferase</keyword>
<proteinExistence type="predicted"/>
<dbReference type="PANTHER" id="PTHR47099">
    <property type="entry name" value="METHYLCOBAMIDE:COM METHYLTRANSFERASE MTBA"/>
    <property type="match status" value="1"/>
</dbReference>
<dbReference type="InterPro" id="IPR038071">
    <property type="entry name" value="UROD/MetE-like_sf"/>
</dbReference>
<evidence type="ECO:0000259" key="1">
    <source>
        <dbReference type="Pfam" id="PF01208"/>
    </source>
</evidence>
<dbReference type="Pfam" id="PF01208">
    <property type="entry name" value="URO-D"/>
    <property type="match status" value="1"/>
</dbReference>
<name>A0A098AXY1_DESHA</name>
<keyword evidence="2" id="KW-0456">Lyase</keyword>
<dbReference type="EC" id="4.1.1.37" evidence="2"/>
<dbReference type="GO" id="GO:0006779">
    <property type="term" value="P:porphyrin-containing compound biosynthetic process"/>
    <property type="evidence" value="ECO:0007669"/>
    <property type="project" value="InterPro"/>
</dbReference>
<gene>
    <name evidence="2" type="ORF">DPCES_1591</name>
</gene>
<dbReference type="Gene3D" id="3.20.20.210">
    <property type="match status" value="1"/>
</dbReference>